<dbReference type="AlphaFoldDB" id="G4NQW4"/>
<proteinExistence type="predicted"/>
<sequence>MKELIISTALIGFLFAGLLNAGSYANESDSFQVAEKAINI</sequence>
<dbReference type="KEGG" id="bst:GYO_0572"/>
<dbReference type="RefSeq" id="WP_014112628.1">
    <property type="nucleotide sequence ID" value="NC_016047.1"/>
</dbReference>
<accession>G4NQW4</accession>
<keyword evidence="2" id="KW-1185">Reference proteome</keyword>
<dbReference type="GeneID" id="92812796"/>
<reference evidence="1 2" key="1">
    <citation type="journal article" date="2012" name="J. Bacteriol.">
        <title>Whole-genome sequences of Bacillus subtilis and close relatives.</title>
        <authorList>
            <person name="Earl A.M."/>
            <person name="Eppinger M."/>
            <person name="Fricke W.F."/>
            <person name="Rosovitz M.J."/>
            <person name="Rasko D.A."/>
            <person name="Daugherty S."/>
            <person name="Losick R."/>
            <person name="Kolter R."/>
            <person name="Ravel J."/>
        </authorList>
    </citation>
    <scope>NUCLEOTIDE SEQUENCE [LARGE SCALE GENOMIC DNA]</scope>
    <source>
        <strain evidence="2">DSM 15029 / JCM 12233 / NBRC 101239 / NRRL B-23049 / TU-B-10</strain>
    </source>
</reference>
<gene>
    <name evidence="1" type="ordered locus">GYO_0572</name>
</gene>
<organism evidence="1 2">
    <name type="scientific">Bacillus spizizenii (strain DSM 15029 / JCM 12233 / NBRC 101239 / NRRL B-23049 / TU-B-10)</name>
    <name type="common">Bacillus subtilis subsp. spizizenii</name>
    <dbReference type="NCBI Taxonomy" id="1052585"/>
    <lineage>
        <taxon>Bacteria</taxon>
        <taxon>Bacillati</taxon>
        <taxon>Bacillota</taxon>
        <taxon>Bacilli</taxon>
        <taxon>Bacillales</taxon>
        <taxon>Bacillaceae</taxon>
        <taxon>Bacillus</taxon>
    </lineage>
</organism>
<dbReference type="STRING" id="1052585.GYO_0572"/>
<dbReference type="HOGENOM" id="CLU_218231_0_0_9"/>
<evidence type="ECO:0000313" key="2">
    <source>
        <dbReference type="Proteomes" id="UP000002651"/>
    </source>
</evidence>
<name>G4NQW4_BACS4</name>
<dbReference type="Proteomes" id="UP000002651">
    <property type="component" value="Chromosome"/>
</dbReference>
<dbReference type="EMBL" id="CP002905">
    <property type="protein sequence ID" value="AEP85279.1"/>
    <property type="molecule type" value="Genomic_DNA"/>
</dbReference>
<protein>
    <submittedName>
        <fullName evidence="1">Uncharacterized protein</fullName>
    </submittedName>
</protein>
<evidence type="ECO:0000313" key="1">
    <source>
        <dbReference type="EMBL" id="AEP85279.1"/>
    </source>
</evidence>